<keyword evidence="6" id="KW-1185">Reference proteome</keyword>
<dbReference type="Gene3D" id="3.20.20.450">
    <property type="entry name" value="EAL domain"/>
    <property type="match status" value="1"/>
</dbReference>
<evidence type="ECO:0000313" key="5">
    <source>
        <dbReference type="EMBL" id="RIX31934.1"/>
    </source>
</evidence>
<dbReference type="CDD" id="cd01949">
    <property type="entry name" value="GGDEF"/>
    <property type="match status" value="1"/>
</dbReference>
<dbReference type="Gene3D" id="3.30.70.270">
    <property type="match status" value="1"/>
</dbReference>
<name>A0A418Q272_9SPHN</name>
<reference evidence="5 6" key="1">
    <citation type="submission" date="2018-09" db="EMBL/GenBank/DDBJ databases">
        <title>Sphingomonas sp. DAC4.</title>
        <authorList>
            <person name="Seo T."/>
        </authorList>
    </citation>
    <scope>NUCLEOTIDE SEQUENCE [LARGE SCALE GENOMIC DNA]</scope>
    <source>
        <strain evidence="5 6">DAC4</strain>
    </source>
</reference>
<dbReference type="PROSITE" id="PS50883">
    <property type="entry name" value="EAL"/>
    <property type="match status" value="1"/>
</dbReference>
<dbReference type="CDD" id="cd01948">
    <property type="entry name" value="EAL"/>
    <property type="match status" value="1"/>
</dbReference>
<sequence length="527" mass="57366">MSLANARRDMLVLGILIAAVMMLIWNGSEFFQRLAFADRDLGPGLKVASVALTLNVALILFGWRRYVDLQHESEARREGEARAALIASTDGMTGLLNRKGFADRGEELRRGAAEAGQPVVIFSLQLNRFKAINDRHGYDVGDKVLRMIASALEQAVQPGHLVARLAGDEFAVAMAADKDQPAIVEQLGERLLRSVTRPFEVDGRLVQIGAFLGIASSAPADGQIPDFLRRADIALDRAKNARSARPVWFDEGMERALIMHSEIEQGIRYGLDHGQFIPFFEPQVDLLTGDIIGFEVLARWEHPLSGLVEPDRFIPVAEEHGLIGRLSEQVILAALTQAAAWDPSIKISVNISPTQLADSWLAQRIVRLLAEAGFPAERLVVEITESSLFADLDLARTIVTSLKNQGVRLALDDFGTGFSSLAHLRSLPFDVIKIDRSFVSTIVNDRESAAIVRAVSTLADAIGVPVTVEGIEDAATHAALAGYGCAVGQGWYFGKPMSGDQAAALLRSRREKPGDAPPKSRESRRTA</sequence>
<protein>
    <submittedName>
        <fullName evidence="5">Bifunctional diguanylate cyclase/phosphodiesterase</fullName>
    </submittedName>
</protein>
<keyword evidence="2" id="KW-0812">Transmembrane</keyword>
<evidence type="ECO:0000256" key="2">
    <source>
        <dbReference type="SAM" id="Phobius"/>
    </source>
</evidence>
<feature type="region of interest" description="Disordered" evidence="1">
    <location>
        <begin position="507"/>
        <end position="527"/>
    </location>
</feature>
<dbReference type="InterPro" id="IPR035919">
    <property type="entry name" value="EAL_sf"/>
</dbReference>
<keyword evidence="2" id="KW-0472">Membrane</keyword>
<evidence type="ECO:0000256" key="1">
    <source>
        <dbReference type="SAM" id="MobiDB-lite"/>
    </source>
</evidence>
<evidence type="ECO:0000259" key="4">
    <source>
        <dbReference type="PROSITE" id="PS50887"/>
    </source>
</evidence>
<dbReference type="NCBIfam" id="TIGR00254">
    <property type="entry name" value="GGDEF"/>
    <property type="match status" value="1"/>
</dbReference>
<gene>
    <name evidence="5" type="ORF">D3M59_02760</name>
</gene>
<dbReference type="Proteomes" id="UP000285023">
    <property type="component" value="Unassembled WGS sequence"/>
</dbReference>
<dbReference type="AlphaFoldDB" id="A0A418Q272"/>
<dbReference type="PANTHER" id="PTHR44757:SF2">
    <property type="entry name" value="BIOFILM ARCHITECTURE MAINTENANCE PROTEIN MBAA"/>
    <property type="match status" value="1"/>
</dbReference>
<evidence type="ECO:0000313" key="6">
    <source>
        <dbReference type="Proteomes" id="UP000285023"/>
    </source>
</evidence>
<dbReference type="EMBL" id="QXTF01000001">
    <property type="protein sequence ID" value="RIX31934.1"/>
    <property type="molecule type" value="Genomic_DNA"/>
</dbReference>
<dbReference type="InterPro" id="IPR052155">
    <property type="entry name" value="Biofilm_reg_signaling"/>
</dbReference>
<dbReference type="Pfam" id="PF00990">
    <property type="entry name" value="GGDEF"/>
    <property type="match status" value="1"/>
</dbReference>
<dbReference type="InterPro" id="IPR029787">
    <property type="entry name" value="Nucleotide_cyclase"/>
</dbReference>
<dbReference type="InterPro" id="IPR001633">
    <property type="entry name" value="EAL_dom"/>
</dbReference>
<proteinExistence type="predicted"/>
<feature type="domain" description="EAL" evidence="3">
    <location>
        <begin position="260"/>
        <end position="510"/>
    </location>
</feature>
<dbReference type="PANTHER" id="PTHR44757">
    <property type="entry name" value="DIGUANYLATE CYCLASE DGCP"/>
    <property type="match status" value="1"/>
</dbReference>
<organism evidence="5 6">
    <name type="scientific">Sphingomonas edaphi</name>
    <dbReference type="NCBI Taxonomy" id="2315689"/>
    <lineage>
        <taxon>Bacteria</taxon>
        <taxon>Pseudomonadati</taxon>
        <taxon>Pseudomonadota</taxon>
        <taxon>Alphaproteobacteria</taxon>
        <taxon>Sphingomonadales</taxon>
        <taxon>Sphingomonadaceae</taxon>
        <taxon>Sphingomonas</taxon>
    </lineage>
</organism>
<dbReference type="Pfam" id="PF00563">
    <property type="entry name" value="EAL"/>
    <property type="match status" value="1"/>
</dbReference>
<dbReference type="InterPro" id="IPR043128">
    <property type="entry name" value="Rev_trsase/Diguanyl_cyclase"/>
</dbReference>
<keyword evidence="2" id="KW-1133">Transmembrane helix</keyword>
<dbReference type="SMART" id="SM00052">
    <property type="entry name" value="EAL"/>
    <property type="match status" value="1"/>
</dbReference>
<dbReference type="SMART" id="SM00267">
    <property type="entry name" value="GGDEF"/>
    <property type="match status" value="1"/>
</dbReference>
<dbReference type="SUPFAM" id="SSF141868">
    <property type="entry name" value="EAL domain-like"/>
    <property type="match status" value="1"/>
</dbReference>
<feature type="domain" description="GGDEF" evidence="4">
    <location>
        <begin position="117"/>
        <end position="251"/>
    </location>
</feature>
<dbReference type="InterPro" id="IPR000160">
    <property type="entry name" value="GGDEF_dom"/>
</dbReference>
<dbReference type="SUPFAM" id="SSF55073">
    <property type="entry name" value="Nucleotide cyclase"/>
    <property type="match status" value="1"/>
</dbReference>
<feature type="transmembrane region" description="Helical" evidence="2">
    <location>
        <begin position="47"/>
        <end position="67"/>
    </location>
</feature>
<comment type="caution">
    <text evidence="5">The sequence shown here is derived from an EMBL/GenBank/DDBJ whole genome shotgun (WGS) entry which is preliminary data.</text>
</comment>
<accession>A0A418Q272</accession>
<dbReference type="PROSITE" id="PS50887">
    <property type="entry name" value="GGDEF"/>
    <property type="match status" value="1"/>
</dbReference>
<feature type="compositionally biased region" description="Basic and acidic residues" evidence="1">
    <location>
        <begin position="511"/>
        <end position="527"/>
    </location>
</feature>
<evidence type="ECO:0000259" key="3">
    <source>
        <dbReference type="PROSITE" id="PS50883"/>
    </source>
</evidence>